<feature type="compositionally biased region" description="Polar residues" evidence="1">
    <location>
        <begin position="1"/>
        <end position="18"/>
    </location>
</feature>
<feature type="compositionally biased region" description="Low complexity" evidence="1">
    <location>
        <begin position="367"/>
        <end position="383"/>
    </location>
</feature>
<dbReference type="SUPFAM" id="SSF52113">
    <property type="entry name" value="BRCT domain"/>
    <property type="match status" value="1"/>
</dbReference>
<dbReference type="EMBL" id="MCFC01000110">
    <property type="protein sequence ID" value="ORY21464.1"/>
    <property type="molecule type" value="Genomic_DNA"/>
</dbReference>
<dbReference type="InterPro" id="IPR047250">
    <property type="entry name" value="BRCT_p53bp1-like_rpt2"/>
</dbReference>
<feature type="domain" description="BRCT" evidence="2">
    <location>
        <begin position="894"/>
        <end position="1001"/>
    </location>
</feature>
<feature type="compositionally biased region" description="Basic residues" evidence="1">
    <location>
        <begin position="711"/>
        <end position="730"/>
    </location>
</feature>
<evidence type="ECO:0000256" key="1">
    <source>
        <dbReference type="SAM" id="MobiDB-lite"/>
    </source>
</evidence>
<feature type="compositionally biased region" description="Low complexity" evidence="1">
    <location>
        <begin position="641"/>
        <end position="652"/>
    </location>
</feature>
<dbReference type="OrthoDB" id="2596880at2759"/>
<feature type="compositionally biased region" description="Low complexity" evidence="1">
    <location>
        <begin position="731"/>
        <end position="740"/>
    </location>
</feature>
<dbReference type="Gene3D" id="3.40.50.10190">
    <property type="entry name" value="BRCT domain"/>
    <property type="match status" value="1"/>
</dbReference>
<feature type="compositionally biased region" description="Polar residues" evidence="1">
    <location>
        <begin position="210"/>
        <end position="228"/>
    </location>
</feature>
<comment type="caution">
    <text evidence="3">The sequence shown here is derived from an EMBL/GenBank/DDBJ whole genome shotgun (WGS) entry which is preliminary data.</text>
</comment>
<feature type="compositionally biased region" description="Low complexity" evidence="1">
    <location>
        <begin position="420"/>
        <end position="432"/>
    </location>
</feature>
<evidence type="ECO:0000313" key="3">
    <source>
        <dbReference type="EMBL" id="ORY21464.1"/>
    </source>
</evidence>
<sequence length="1148" mass="125658">MSTQESTQQPSYHVTAQQPPLPSVSFLKPPEASASASAVSGGDTGILESAHGISDNELQWTQQQLEKNEPKEDHAPALSGIPELPEKLLGSSDESIGHFNVDDRDEAHVSSREGPSQTTWRTRSSPARPNAVSMSNIRRSDDVDELDSSMDFEVPHPDALLRETPPHVPSPPPSADDEPDIQAGPSTPPRRVPGQTISSIRHSKSDFKSKSASRNVQTINQLSPSKTALEQVGKRARTIPPRRLFGRSSSGPSKQPSMPEEESFAGPPMSTRSAAPFERFDRFLKNSTSIVEEGQVFHTRGDVETGESGESGEMTDDAGVGLSIDQTADESLLFADGFRQEAPKEEVTGPSTEMDEDPPKETVKSLPRASAPSEQAPAPAHSPQRGLDGTGDSFHVHDPHESPDIAQPNMYKARFAGLVSSSEPSNSQRPSELFSPPSHAFSSQNSHHSVLFPATQAVPHQRSPVKRLALLQPVDPNEATISPEGAKFTAGSSTSGNATSTITSVPKHRMLTRVNPRSDEESGYLTNTNRSARSRATSRSAGTSARQDRLNGHSAPRFSPPVEQTYQDTQIDKTQVDHAGDEDSPPEQVAMSSPAQAATAQIEIPRSGMPAQPPETLRVAAQLTSSPPQTPGRPMEPPRISSPVSPQLQPVSRNSGQEEPTFEPRQPPHTTPIKYGKGKRKAAFTPASHHSHSEESSPAPEDPEDNTYRPPVKKLKPPSRGARGSKRGRSSKQSSRTSGTPAMPHGPTSPLTPPPSSTTPRIPADEYVLALWADQKYWVGRITGHENGLLHIKFCDGHEKFVPPDKVRNFDLRPGDLIKSVGVHMPLGEVEVEWVWDGANEGIKVRKDGNSVGRVPLDCILIRQKIIVTRFDDRRIDLARFGLKAPPLLTRLSKSNRYLEGKSFMITSISSKNSTDQLRDIITSHGGILINDWQELFILPDDHFGSTFKSSRAPFLIVRGAQEAMKPKMMVALSRGIPCLAEHYLLDLDKGFEVKWQNYLISPGRSEILGQHTSQVIDLEWGGPEWTHTNSANIRQPFKEKKFLFIEPKSKDERFKQVKTLVPFCLHALGAASIETCLMLDRNAKLDVYDYIIIEDRDKSQKVGKEVAASGRMCNFLWLKQCLIMGAALEPAVFAEKESSRGRSGLVK</sequence>
<feature type="compositionally biased region" description="Polar residues" evidence="1">
    <location>
        <begin position="113"/>
        <end position="137"/>
    </location>
</feature>
<accession>A0A1Y2AG85</accession>
<dbReference type="PROSITE" id="PS50172">
    <property type="entry name" value="BRCT"/>
    <property type="match status" value="1"/>
</dbReference>
<feature type="compositionally biased region" description="Polar residues" evidence="1">
    <location>
        <begin position="247"/>
        <end position="256"/>
    </location>
</feature>
<evidence type="ECO:0000313" key="4">
    <source>
        <dbReference type="Proteomes" id="UP000193986"/>
    </source>
</evidence>
<feature type="compositionally biased region" description="Basic and acidic residues" evidence="1">
    <location>
        <begin position="100"/>
        <end position="111"/>
    </location>
</feature>
<feature type="region of interest" description="Disordered" evidence="1">
    <location>
        <begin position="1"/>
        <end position="277"/>
    </location>
</feature>
<feature type="region of interest" description="Disordered" evidence="1">
    <location>
        <begin position="295"/>
        <end position="448"/>
    </location>
</feature>
<feature type="compositionally biased region" description="Basic and acidic residues" evidence="1">
    <location>
        <begin position="570"/>
        <end position="581"/>
    </location>
</feature>
<protein>
    <recommendedName>
        <fullName evidence="2">BRCT domain-containing protein</fullName>
    </recommendedName>
</protein>
<dbReference type="InParanoid" id="A0A1Y2AG85"/>
<organism evidence="3 4">
    <name type="scientific">Naematelia encephala</name>
    <dbReference type="NCBI Taxonomy" id="71784"/>
    <lineage>
        <taxon>Eukaryota</taxon>
        <taxon>Fungi</taxon>
        <taxon>Dikarya</taxon>
        <taxon>Basidiomycota</taxon>
        <taxon>Agaricomycotina</taxon>
        <taxon>Tremellomycetes</taxon>
        <taxon>Tremellales</taxon>
        <taxon>Naemateliaceae</taxon>
        <taxon>Naematelia</taxon>
    </lineage>
</organism>
<dbReference type="Proteomes" id="UP000193986">
    <property type="component" value="Unassembled WGS sequence"/>
</dbReference>
<feature type="compositionally biased region" description="Basic and acidic residues" evidence="1">
    <location>
        <begin position="394"/>
        <end position="403"/>
    </location>
</feature>
<feature type="region of interest" description="Disordered" evidence="1">
    <location>
        <begin position="476"/>
        <end position="761"/>
    </location>
</feature>
<proteinExistence type="predicted"/>
<feature type="compositionally biased region" description="Polar residues" evidence="1">
    <location>
        <begin position="590"/>
        <end position="599"/>
    </location>
</feature>
<dbReference type="Pfam" id="PF00533">
    <property type="entry name" value="BRCT"/>
    <property type="match status" value="1"/>
</dbReference>
<dbReference type="InterPro" id="IPR047249">
    <property type="entry name" value="BRCT_p53bp1-like_rpt1"/>
</dbReference>
<reference evidence="3 4" key="1">
    <citation type="submission" date="2016-07" db="EMBL/GenBank/DDBJ databases">
        <title>Pervasive Adenine N6-methylation of Active Genes in Fungi.</title>
        <authorList>
            <consortium name="DOE Joint Genome Institute"/>
            <person name="Mondo S.J."/>
            <person name="Dannebaum R.O."/>
            <person name="Kuo R.C."/>
            <person name="Labutti K."/>
            <person name="Haridas S."/>
            <person name="Kuo A."/>
            <person name="Salamov A."/>
            <person name="Ahrendt S.R."/>
            <person name="Lipzen A."/>
            <person name="Sullivan W."/>
            <person name="Andreopoulos W.B."/>
            <person name="Clum A."/>
            <person name="Lindquist E."/>
            <person name="Daum C."/>
            <person name="Ramamoorthy G.K."/>
            <person name="Gryganskyi A."/>
            <person name="Culley D."/>
            <person name="Magnuson J.K."/>
            <person name="James T.Y."/>
            <person name="O'Malley M.A."/>
            <person name="Stajich J.E."/>
            <person name="Spatafora J.W."/>
            <person name="Visel A."/>
            <person name="Grigoriev I.V."/>
        </authorList>
    </citation>
    <scope>NUCLEOTIDE SEQUENCE [LARGE SCALE GENOMIC DNA]</scope>
    <source>
        <strain evidence="3 4">68-887.2</strain>
    </source>
</reference>
<feature type="compositionally biased region" description="Polar residues" evidence="1">
    <location>
        <begin position="56"/>
        <end position="65"/>
    </location>
</feature>
<feature type="compositionally biased region" description="Basic and acidic residues" evidence="1">
    <location>
        <begin position="66"/>
        <end position="75"/>
    </location>
</feature>
<feature type="compositionally biased region" description="Basic and acidic residues" evidence="1">
    <location>
        <begin position="153"/>
        <end position="165"/>
    </location>
</feature>
<dbReference type="CDD" id="cd17745">
    <property type="entry name" value="BRCT_p53bp1_rpt1"/>
    <property type="match status" value="1"/>
</dbReference>
<dbReference type="InterPro" id="IPR001357">
    <property type="entry name" value="BRCT_dom"/>
</dbReference>
<dbReference type="Gene3D" id="2.30.30.140">
    <property type="match status" value="1"/>
</dbReference>
<feature type="compositionally biased region" description="Low complexity" evidence="1">
    <location>
        <begin position="489"/>
        <end position="504"/>
    </location>
</feature>
<keyword evidence="4" id="KW-1185">Reference proteome</keyword>
<feature type="compositionally biased region" description="Basic and acidic residues" evidence="1">
    <location>
        <begin position="338"/>
        <end position="347"/>
    </location>
</feature>
<evidence type="ECO:0000259" key="2">
    <source>
        <dbReference type="PROSITE" id="PS50172"/>
    </source>
</evidence>
<feature type="compositionally biased region" description="Low complexity" evidence="1">
    <location>
        <begin position="526"/>
        <end position="545"/>
    </location>
</feature>
<name>A0A1Y2AG85_9TREE</name>
<dbReference type="CDD" id="cd17724">
    <property type="entry name" value="BRCT_p53bp1_rpt2"/>
    <property type="match status" value="1"/>
</dbReference>
<dbReference type="InterPro" id="IPR036420">
    <property type="entry name" value="BRCT_dom_sf"/>
</dbReference>
<dbReference type="STRING" id="71784.A0A1Y2AG85"/>
<dbReference type="SMART" id="SM00292">
    <property type="entry name" value="BRCT"/>
    <property type="match status" value="1"/>
</dbReference>
<dbReference type="AlphaFoldDB" id="A0A1Y2AG85"/>
<gene>
    <name evidence="3" type="ORF">BCR39DRAFT_553543</name>
</gene>
<feature type="compositionally biased region" description="Pro residues" evidence="1">
    <location>
        <begin position="628"/>
        <end position="637"/>
    </location>
</feature>